<evidence type="ECO:0000313" key="1">
    <source>
        <dbReference type="EMBL" id="PNF79645.1"/>
    </source>
</evidence>
<comment type="caution">
    <text evidence="1">The sequence shown here is derived from an EMBL/GenBank/DDBJ whole genome shotgun (WGS) entry which is preliminary data.</text>
</comment>
<gene>
    <name evidence="1" type="ORF">CXK92_13435</name>
</gene>
<dbReference type="Proteomes" id="UP000235925">
    <property type="component" value="Unassembled WGS sequence"/>
</dbReference>
<name>A0A2N8RZ31_STUST</name>
<organism evidence="1 2">
    <name type="scientific">Stutzerimonas stutzeri</name>
    <name type="common">Pseudomonas stutzeri</name>
    <dbReference type="NCBI Taxonomy" id="316"/>
    <lineage>
        <taxon>Bacteria</taxon>
        <taxon>Pseudomonadati</taxon>
        <taxon>Pseudomonadota</taxon>
        <taxon>Gammaproteobacteria</taxon>
        <taxon>Pseudomonadales</taxon>
        <taxon>Pseudomonadaceae</taxon>
        <taxon>Stutzerimonas</taxon>
    </lineage>
</organism>
<accession>A0A2N8RZ31</accession>
<proteinExistence type="predicted"/>
<reference evidence="1 2" key="1">
    <citation type="submission" date="2018-01" db="EMBL/GenBank/DDBJ databases">
        <title>Denitrification phenotypes of diverse strains of Pseudomonas stutzeri.</title>
        <authorList>
            <person name="Milligan D.A."/>
            <person name="Bergaust L."/>
            <person name="Bakken L.R."/>
            <person name="Frostegard A."/>
        </authorList>
    </citation>
    <scope>NUCLEOTIDE SEQUENCE [LARGE SCALE GENOMIC DNA]</scope>
    <source>
        <strain evidence="1 2">KC</strain>
    </source>
</reference>
<dbReference type="OrthoDB" id="6889028at2"/>
<dbReference type="AlphaFoldDB" id="A0A2N8RZ31"/>
<dbReference type="EMBL" id="POUN01000004">
    <property type="protein sequence ID" value="PNF79645.1"/>
    <property type="molecule type" value="Genomic_DNA"/>
</dbReference>
<evidence type="ECO:0000313" key="2">
    <source>
        <dbReference type="Proteomes" id="UP000235925"/>
    </source>
</evidence>
<dbReference type="RefSeq" id="WP_102825535.1">
    <property type="nucleotide sequence ID" value="NZ_CP139348.1"/>
</dbReference>
<sequence>MSYNGNERRKYPSLRKHVEALLNAGATITEREPLQLLFKGQEMGVRHGILLCEPTPQELDEALSLLANGDSERRTEALTICLKQLEAAIAPYPPFHTARLSKPGNTAAIG</sequence>
<protein>
    <submittedName>
        <fullName evidence="1">Uncharacterized protein</fullName>
    </submittedName>
</protein>